<dbReference type="AlphaFoldDB" id="A0A409XJG2"/>
<evidence type="ECO:0000256" key="1">
    <source>
        <dbReference type="SAM" id="MobiDB-lite"/>
    </source>
</evidence>
<accession>A0A409XJG2</accession>
<dbReference type="EMBL" id="NHYD01001521">
    <property type="protein sequence ID" value="PPQ90895.1"/>
    <property type="molecule type" value="Genomic_DNA"/>
</dbReference>
<dbReference type="Proteomes" id="UP000283269">
    <property type="component" value="Unassembled WGS sequence"/>
</dbReference>
<proteinExistence type="predicted"/>
<name>A0A409XJG2_PSICY</name>
<sequence>MRVEGCCLEEEGSWNSFDDACIQESSVHFWTEVGYDGRANPCHVHSYPGPYPGPGRGSHDPGRGDGHGRDNPYHGPYRDHDLPGQNDGVPYILLV</sequence>
<protein>
    <submittedName>
        <fullName evidence="2">Uncharacterized protein</fullName>
    </submittedName>
</protein>
<organism evidence="2 3">
    <name type="scientific">Psilocybe cyanescens</name>
    <dbReference type="NCBI Taxonomy" id="93625"/>
    <lineage>
        <taxon>Eukaryota</taxon>
        <taxon>Fungi</taxon>
        <taxon>Dikarya</taxon>
        <taxon>Basidiomycota</taxon>
        <taxon>Agaricomycotina</taxon>
        <taxon>Agaricomycetes</taxon>
        <taxon>Agaricomycetidae</taxon>
        <taxon>Agaricales</taxon>
        <taxon>Agaricineae</taxon>
        <taxon>Strophariaceae</taxon>
        <taxon>Psilocybe</taxon>
    </lineage>
</organism>
<keyword evidence="3" id="KW-1185">Reference proteome</keyword>
<feature type="region of interest" description="Disordered" evidence="1">
    <location>
        <begin position="44"/>
        <end position="89"/>
    </location>
</feature>
<dbReference type="InParanoid" id="A0A409XJG2"/>
<feature type="compositionally biased region" description="Basic and acidic residues" evidence="1">
    <location>
        <begin position="57"/>
        <end position="82"/>
    </location>
</feature>
<comment type="caution">
    <text evidence="2">The sequence shown here is derived from an EMBL/GenBank/DDBJ whole genome shotgun (WGS) entry which is preliminary data.</text>
</comment>
<gene>
    <name evidence="2" type="ORF">CVT25_007366</name>
</gene>
<reference evidence="2 3" key="1">
    <citation type="journal article" date="2018" name="Evol. Lett.">
        <title>Horizontal gene cluster transfer increased hallucinogenic mushroom diversity.</title>
        <authorList>
            <person name="Reynolds H.T."/>
            <person name="Vijayakumar V."/>
            <person name="Gluck-Thaler E."/>
            <person name="Korotkin H.B."/>
            <person name="Matheny P.B."/>
            <person name="Slot J.C."/>
        </authorList>
    </citation>
    <scope>NUCLEOTIDE SEQUENCE [LARGE SCALE GENOMIC DNA]</scope>
    <source>
        <strain evidence="2 3">2631</strain>
    </source>
</reference>
<evidence type="ECO:0000313" key="3">
    <source>
        <dbReference type="Proteomes" id="UP000283269"/>
    </source>
</evidence>
<evidence type="ECO:0000313" key="2">
    <source>
        <dbReference type="EMBL" id="PPQ90895.1"/>
    </source>
</evidence>